<protein>
    <submittedName>
        <fullName evidence="2">Uncharacterized protein</fullName>
    </submittedName>
</protein>
<organism evidence="2 3">
    <name type="scientific">Ancylostoma duodenale</name>
    <dbReference type="NCBI Taxonomy" id="51022"/>
    <lineage>
        <taxon>Eukaryota</taxon>
        <taxon>Metazoa</taxon>
        <taxon>Ecdysozoa</taxon>
        <taxon>Nematoda</taxon>
        <taxon>Chromadorea</taxon>
        <taxon>Rhabditida</taxon>
        <taxon>Rhabditina</taxon>
        <taxon>Rhabditomorpha</taxon>
        <taxon>Strongyloidea</taxon>
        <taxon>Ancylostomatidae</taxon>
        <taxon>Ancylostomatinae</taxon>
        <taxon>Ancylostoma</taxon>
    </lineage>
</organism>
<keyword evidence="1" id="KW-0175">Coiled coil</keyword>
<gene>
    <name evidence="2" type="ORF">ANCDUO_06417</name>
</gene>
<accession>A0A0C2GPL0</accession>
<feature type="coiled-coil region" evidence="1">
    <location>
        <begin position="3"/>
        <end position="34"/>
    </location>
</feature>
<dbReference type="OrthoDB" id="331602at2759"/>
<keyword evidence="3" id="KW-1185">Reference proteome</keyword>
<dbReference type="Proteomes" id="UP000054047">
    <property type="component" value="Unassembled WGS sequence"/>
</dbReference>
<name>A0A0C2GPL0_9BILA</name>
<evidence type="ECO:0000313" key="3">
    <source>
        <dbReference type="Proteomes" id="UP000054047"/>
    </source>
</evidence>
<sequence>MLMEEKKNSAEQKYQLLERKMEEILGELNSLRSVCAKKMFDVTDTTSQSRAAEIMKCIQDLNDK</sequence>
<evidence type="ECO:0000256" key="1">
    <source>
        <dbReference type="SAM" id="Coils"/>
    </source>
</evidence>
<dbReference type="EMBL" id="KN728765">
    <property type="protein sequence ID" value="KIH63280.1"/>
    <property type="molecule type" value="Genomic_DNA"/>
</dbReference>
<reference evidence="2 3" key="1">
    <citation type="submission" date="2013-12" db="EMBL/GenBank/DDBJ databases">
        <title>Draft genome of the parsitic nematode Ancylostoma duodenale.</title>
        <authorList>
            <person name="Mitreva M."/>
        </authorList>
    </citation>
    <scope>NUCLEOTIDE SEQUENCE [LARGE SCALE GENOMIC DNA]</scope>
    <source>
        <strain evidence="2 3">Zhejiang</strain>
    </source>
</reference>
<proteinExistence type="predicted"/>
<evidence type="ECO:0000313" key="2">
    <source>
        <dbReference type="EMBL" id="KIH63280.1"/>
    </source>
</evidence>
<dbReference type="AlphaFoldDB" id="A0A0C2GPL0"/>